<keyword evidence="2" id="KW-0969">Cilium</keyword>
<gene>
    <name evidence="2" type="ORF">J2S55_009671</name>
</gene>
<evidence type="ECO:0000313" key="2">
    <source>
        <dbReference type="EMBL" id="MDP9870333.1"/>
    </source>
</evidence>
<evidence type="ECO:0000313" key="3">
    <source>
        <dbReference type="Proteomes" id="UP001230426"/>
    </source>
</evidence>
<keyword evidence="1" id="KW-0175">Coiled coil</keyword>
<sequence length="275" mass="30143">MTRTIKPGEIIGHGKRGPIYLIAGGSEEHTPTPAAPAAPVPGEQYFTAAQVEQIRAEEKGKLYGKLTKQEELLNELRGKVDTFAEREAEIQRAEQARQAAEAEAARKAAEEEMSVRQLLQTERAEWNSKFAALEAERQAEKAALEKEREFSALQAYVQRRVREEQQGETIAPELLDLVDGSTPDEVERRIAVLREKTSSIITNMQAAAGSVAPPAPPRGVSPAGYAATGPMDIDSVQKMITPEELRQMSMADYAKIRHQLIGQAAQPNSNQGLFG</sequence>
<comment type="caution">
    <text evidence="2">The sequence shown here is derived from an EMBL/GenBank/DDBJ whole genome shotgun (WGS) entry which is preliminary data.</text>
</comment>
<evidence type="ECO:0000256" key="1">
    <source>
        <dbReference type="SAM" id="Coils"/>
    </source>
</evidence>
<keyword evidence="2" id="KW-0966">Cell projection</keyword>
<reference evidence="2 3" key="1">
    <citation type="submission" date="2023-07" db="EMBL/GenBank/DDBJ databases">
        <title>Sequencing the genomes of 1000 actinobacteria strains.</title>
        <authorList>
            <person name="Klenk H.-P."/>
        </authorList>
    </citation>
    <scope>NUCLEOTIDE SEQUENCE [LARGE SCALE GENOMIC DNA]</scope>
    <source>
        <strain evidence="2 3">DSM 44109</strain>
    </source>
</reference>
<dbReference type="EMBL" id="JAUSRB010000004">
    <property type="protein sequence ID" value="MDP9870333.1"/>
    <property type="molecule type" value="Genomic_DNA"/>
</dbReference>
<organism evidence="2 3">
    <name type="scientific">Streptosporangium brasiliense</name>
    <dbReference type="NCBI Taxonomy" id="47480"/>
    <lineage>
        <taxon>Bacteria</taxon>
        <taxon>Bacillati</taxon>
        <taxon>Actinomycetota</taxon>
        <taxon>Actinomycetes</taxon>
        <taxon>Streptosporangiales</taxon>
        <taxon>Streptosporangiaceae</taxon>
        <taxon>Streptosporangium</taxon>
    </lineage>
</organism>
<proteinExistence type="predicted"/>
<dbReference type="RefSeq" id="WP_306876197.1">
    <property type="nucleotide sequence ID" value="NZ_JAUSRB010000004.1"/>
</dbReference>
<keyword evidence="2" id="KW-0282">Flagellum</keyword>
<protein>
    <submittedName>
        <fullName evidence="2">Flagellar motility protein MotE (MotC chaperone)</fullName>
    </submittedName>
</protein>
<dbReference type="Proteomes" id="UP001230426">
    <property type="component" value="Unassembled WGS sequence"/>
</dbReference>
<accession>A0ABT9RM11</accession>
<feature type="coiled-coil region" evidence="1">
    <location>
        <begin position="66"/>
        <end position="136"/>
    </location>
</feature>
<name>A0ABT9RM11_9ACTN</name>
<keyword evidence="3" id="KW-1185">Reference proteome</keyword>